<dbReference type="Pfam" id="PF16732">
    <property type="entry name" value="ComP_DUS"/>
    <property type="match status" value="1"/>
</dbReference>
<accession>A0AAJ1BEM9</accession>
<gene>
    <name evidence="4" type="ORF">MJ923_03245</name>
</gene>
<dbReference type="GO" id="GO:0043683">
    <property type="term" value="P:type IV pilus assembly"/>
    <property type="evidence" value="ECO:0007669"/>
    <property type="project" value="InterPro"/>
</dbReference>
<feature type="region of interest" description="Disordered" evidence="2">
    <location>
        <begin position="83"/>
        <end position="126"/>
    </location>
</feature>
<evidence type="ECO:0000256" key="3">
    <source>
        <dbReference type="SAM" id="Phobius"/>
    </source>
</evidence>
<evidence type="ECO:0000256" key="2">
    <source>
        <dbReference type="SAM" id="MobiDB-lite"/>
    </source>
</evidence>
<comment type="caution">
    <text evidence="4">The sequence shown here is derived from an EMBL/GenBank/DDBJ whole genome shotgun (WGS) entry which is preliminary data.</text>
</comment>
<dbReference type="SUPFAM" id="SSF54523">
    <property type="entry name" value="Pili subunits"/>
    <property type="match status" value="1"/>
</dbReference>
<feature type="transmembrane region" description="Helical" evidence="3">
    <location>
        <begin position="6"/>
        <end position="27"/>
    </location>
</feature>
<reference evidence="4 5" key="1">
    <citation type="submission" date="2022-02" db="EMBL/GenBank/DDBJ databases">
        <title>The genome sequence of Shewanella sp. 3B26.</title>
        <authorList>
            <person name="Du J."/>
        </authorList>
    </citation>
    <scope>NUCLEOTIDE SEQUENCE [LARGE SCALE GENOMIC DNA]</scope>
    <source>
        <strain evidence="4 5">3B26</strain>
    </source>
</reference>
<keyword evidence="3" id="KW-0812">Transmembrane</keyword>
<keyword evidence="3" id="KW-0472">Membrane</keyword>
<dbReference type="RefSeq" id="WP_240589881.1">
    <property type="nucleotide sequence ID" value="NZ_JAKUDL010000001.1"/>
</dbReference>
<sequence>MSGNKGFTLIEVMVVVVIVGIISAIAYPSYIDFLIKGGRSDAHTALMKVANLQEQYYLDHRTYTDDLADLGLSTTTENNQYDLETTGGGSFTATATPKGSQATRDTECPTITISDSGVKGPKKECW</sequence>
<dbReference type="InterPro" id="IPR031982">
    <property type="entry name" value="PilE-like"/>
</dbReference>
<organism evidence="4 5">
    <name type="scientific">Shewanella zhuhaiensis</name>
    <dbReference type="NCBI Taxonomy" id="2919576"/>
    <lineage>
        <taxon>Bacteria</taxon>
        <taxon>Pseudomonadati</taxon>
        <taxon>Pseudomonadota</taxon>
        <taxon>Gammaproteobacteria</taxon>
        <taxon>Alteromonadales</taxon>
        <taxon>Shewanellaceae</taxon>
        <taxon>Shewanella</taxon>
    </lineage>
</organism>
<keyword evidence="1" id="KW-0488">Methylation</keyword>
<dbReference type="InterPro" id="IPR000983">
    <property type="entry name" value="Bac_GSPG_pilin"/>
</dbReference>
<dbReference type="InterPro" id="IPR045584">
    <property type="entry name" value="Pilin-like"/>
</dbReference>
<dbReference type="NCBIfam" id="TIGR02532">
    <property type="entry name" value="IV_pilin_GFxxxE"/>
    <property type="match status" value="1"/>
</dbReference>
<dbReference type="InterPro" id="IPR012902">
    <property type="entry name" value="N_methyl_site"/>
</dbReference>
<name>A0AAJ1BEM9_9GAMM</name>
<dbReference type="GO" id="GO:0015627">
    <property type="term" value="C:type II protein secretion system complex"/>
    <property type="evidence" value="ECO:0007669"/>
    <property type="project" value="InterPro"/>
</dbReference>
<dbReference type="Pfam" id="PF07963">
    <property type="entry name" value="N_methyl"/>
    <property type="match status" value="1"/>
</dbReference>
<protein>
    <submittedName>
        <fullName evidence="4">Type IV pilin protein</fullName>
    </submittedName>
</protein>
<dbReference type="Proteomes" id="UP001297581">
    <property type="component" value="Unassembled WGS sequence"/>
</dbReference>
<dbReference type="PROSITE" id="PS00409">
    <property type="entry name" value="PROKAR_NTER_METHYL"/>
    <property type="match status" value="1"/>
</dbReference>
<dbReference type="GO" id="GO:0015628">
    <property type="term" value="P:protein secretion by the type II secretion system"/>
    <property type="evidence" value="ECO:0007669"/>
    <property type="project" value="InterPro"/>
</dbReference>
<dbReference type="PRINTS" id="PR00813">
    <property type="entry name" value="BCTERIALGSPG"/>
</dbReference>
<evidence type="ECO:0000313" key="5">
    <source>
        <dbReference type="Proteomes" id="UP001297581"/>
    </source>
</evidence>
<evidence type="ECO:0000256" key="1">
    <source>
        <dbReference type="ARBA" id="ARBA00022481"/>
    </source>
</evidence>
<keyword evidence="5" id="KW-1185">Reference proteome</keyword>
<dbReference type="AlphaFoldDB" id="A0AAJ1BEM9"/>
<evidence type="ECO:0000313" key="4">
    <source>
        <dbReference type="EMBL" id="MCH4293322.1"/>
    </source>
</evidence>
<proteinExistence type="predicted"/>
<keyword evidence="3" id="KW-1133">Transmembrane helix</keyword>
<feature type="compositionally biased region" description="Polar residues" evidence="2">
    <location>
        <begin position="97"/>
        <end position="115"/>
    </location>
</feature>
<dbReference type="Gene3D" id="3.30.700.10">
    <property type="entry name" value="Glycoprotein, Type 4 Pilin"/>
    <property type="match status" value="1"/>
</dbReference>
<dbReference type="EMBL" id="JAKUDL010000001">
    <property type="protein sequence ID" value="MCH4293322.1"/>
    <property type="molecule type" value="Genomic_DNA"/>
</dbReference>